<dbReference type="AlphaFoldDB" id="A0A6H5GR80"/>
<feature type="compositionally biased region" description="Basic and acidic residues" evidence="1">
    <location>
        <begin position="94"/>
        <end position="103"/>
    </location>
</feature>
<keyword evidence="3" id="KW-1185">Reference proteome</keyword>
<evidence type="ECO:0000313" key="3">
    <source>
        <dbReference type="Proteomes" id="UP000479000"/>
    </source>
</evidence>
<evidence type="ECO:0000256" key="1">
    <source>
        <dbReference type="SAM" id="MobiDB-lite"/>
    </source>
</evidence>
<organism evidence="2 3">
    <name type="scientific">Nesidiocoris tenuis</name>
    <dbReference type="NCBI Taxonomy" id="355587"/>
    <lineage>
        <taxon>Eukaryota</taxon>
        <taxon>Metazoa</taxon>
        <taxon>Ecdysozoa</taxon>
        <taxon>Arthropoda</taxon>
        <taxon>Hexapoda</taxon>
        <taxon>Insecta</taxon>
        <taxon>Pterygota</taxon>
        <taxon>Neoptera</taxon>
        <taxon>Paraneoptera</taxon>
        <taxon>Hemiptera</taxon>
        <taxon>Heteroptera</taxon>
        <taxon>Panheteroptera</taxon>
        <taxon>Cimicomorpha</taxon>
        <taxon>Miridae</taxon>
        <taxon>Dicyphina</taxon>
        <taxon>Nesidiocoris</taxon>
    </lineage>
</organism>
<feature type="region of interest" description="Disordered" evidence="1">
    <location>
        <begin position="94"/>
        <end position="124"/>
    </location>
</feature>
<accession>A0A6H5GR80</accession>
<name>A0A6H5GR80_9HEMI</name>
<reference evidence="2 3" key="1">
    <citation type="submission" date="2020-02" db="EMBL/GenBank/DDBJ databases">
        <authorList>
            <person name="Ferguson B K."/>
        </authorList>
    </citation>
    <scope>NUCLEOTIDE SEQUENCE [LARGE SCALE GENOMIC DNA]</scope>
</reference>
<proteinExistence type="predicted"/>
<dbReference type="EMBL" id="CADCXU010016822">
    <property type="protein sequence ID" value="CAB0005903.1"/>
    <property type="molecule type" value="Genomic_DNA"/>
</dbReference>
<dbReference type="Proteomes" id="UP000479000">
    <property type="component" value="Unassembled WGS sequence"/>
</dbReference>
<protein>
    <submittedName>
        <fullName evidence="2">Uncharacterized protein</fullName>
    </submittedName>
</protein>
<sequence length="250" mass="28595">MLIAGFLRNFYFHIYGGNGSIGIVLKSKIGTKLHKKLSLIHIYSESLPEQVSVCPSVVIYNKWADPLNEHQQLRSSRPARSEFEQVGNDNVRKNVRLPDRRIDSQPGQSAAQEGPQPSAAQGLSHGRHLGRLRHLLFLLLLGRRKAELFLPLVEHHFLDEASRLSVKIRQFRRFRVDFLCRNFRIGRHQFGPPVHFVHLEKKRSFMCLTRFFAAHSPAGDRNLSQQVRPCALGQSNGGYKLATIQYLNNK</sequence>
<evidence type="ECO:0000313" key="2">
    <source>
        <dbReference type="EMBL" id="CAB0005903.1"/>
    </source>
</evidence>
<gene>
    <name evidence="2" type="ORF">NTEN_LOCUS11380</name>
</gene>